<dbReference type="SUPFAM" id="SSF48403">
    <property type="entry name" value="Ankyrin repeat"/>
    <property type="match status" value="1"/>
</dbReference>
<dbReference type="PANTHER" id="PTHR24198">
    <property type="entry name" value="ANKYRIN REPEAT AND PROTEIN KINASE DOMAIN-CONTAINING PROTEIN"/>
    <property type="match status" value="1"/>
</dbReference>
<feature type="repeat" description="ANK" evidence="3">
    <location>
        <begin position="179"/>
        <end position="211"/>
    </location>
</feature>
<dbReference type="Proteomes" id="UP001281614">
    <property type="component" value="Unassembled WGS sequence"/>
</dbReference>
<evidence type="ECO:0000256" key="2">
    <source>
        <dbReference type="ARBA" id="ARBA00023043"/>
    </source>
</evidence>
<feature type="repeat" description="ANK" evidence="3">
    <location>
        <begin position="38"/>
        <end position="70"/>
    </location>
</feature>
<dbReference type="AlphaFoldDB" id="A0AAD9YMA0"/>
<keyword evidence="5" id="KW-1185">Reference proteome</keyword>
<sequence length="380" mass="41152">MDAQSYAQDLLKAVKTNDLSVMEEVLSRKGPINVALEDGDRAVHIAARGGFLPILERLLSLGADVHISNNVQDTPLYAALKAGQTETAMALLLQGAGWKGLNDDGFNALHLAALHSANLVVRYLLSRGADPRQQDLKGRTPLQLAWHPLGKDGRKGTVDIDVMLALIDHGASPTPTDERGRTLVHLAVKEKRPDFVKRLHDVKADMNAKTNDKSTPLHISITSNDLPMTRLLLDLGANPNEKSVHSGSPLMFAAQKGSLPTMRLLLDRGAQKFYNTPQETNAFTWACNGGHLTCASFLLGCGYGPSKRAAGDFTALHYAAGRGHMDVVKWLLELGVNKNIRSKNVRVPFKVSGTAAEVARAHGHSEVADVIEAFVDEQAY</sequence>
<feature type="repeat" description="ANK" evidence="3">
    <location>
        <begin position="104"/>
        <end position="136"/>
    </location>
</feature>
<comment type="caution">
    <text evidence="4">The sequence shown here is derived from an EMBL/GenBank/DDBJ whole genome shotgun (WGS) entry which is preliminary data.</text>
</comment>
<evidence type="ECO:0000313" key="5">
    <source>
        <dbReference type="Proteomes" id="UP001281614"/>
    </source>
</evidence>
<organism evidence="4 5">
    <name type="scientific">Colletotrichum kahawae</name>
    <name type="common">Coffee berry disease fungus</name>
    <dbReference type="NCBI Taxonomy" id="34407"/>
    <lineage>
        <taxon>Eukaryota</taxon>
        <taxon>Fungi</taxon>
        <taxon>Dikarya</taxon>
        <taxon>Ascomycota</taxon>
        <taxon>Pezizomycotina</taxon>
        <taxon>Sordariomycetes</taxon>
        <taxon>Hypocreomycetidae</taxon>
        <taxon>Glomerellales</taxon>
        <taxon>Glomerellaceae</taxon>
        <taxon>Colletotrichum</taxon>
        <taxon>Colletotrichum gloeosporioides species complex</taxon>
    </lineage>
</organism>
<protein>
    <submittedName>
        <fullName evidence="4">Ankyrin unc44</fullName>
    </submittedName>
</protein>
<evidence type="ECO:0000256" key="1">
    <source>
        <dbReference type="ARBA" id="ARBA00022737"/>
    </source>
</evidence>
<dbReference type="PROSITE" id="PS50088">
    <property type="entry name" value="ANK_REPEAT"/>
    <property type="match status" value="6"/>
</dbReference>
<dbReference type="Gene3D" id="1.25.40.20">
    <property type="entry name" value="Ankyrin repeat-containing domain"/>
    <property type="match status" value="1"/>
</dbReference>
<reference evidence="4" key="1">
    <citation type="submission" date="2023-02" db="EMBL/GenBank/DDBJ databases">
        <title>Colletotrichum kahawae CIFC_Que2 genome sequencing and assembly.</title>
        <authorList>
            <person name="Baroncelli R."/>
        </authorList>
    </citation>
    <scope>NUCLEOTIDE SEQUENCE</scope>
    <source>
        <strain evidence="4">CIFC_Que2</strain>
    </source>
</reference>
<dbReference type="PROSITE" id="PS50297">
    <property type="entry name" value="ANK_REP_REGION"/>
    <property type="match status" value="5"/>
</dbReference>
<name>A0AAD9YMA0_COLKA</name>
<proteinExistence type="predicted"/>
<dbReference type="InterPro" id="IPR036770">
    <property type="entry name" value="Ankyrin_rpt-contain_sf"/>
</dbReference>
<keyword evidence="1" id="KW-0677">Repeat</keyword>
<dbReference type="PANTHER" id="PTHR24198:SF165">
    <property type="entry name" value="ANKYRIN REPEAT-CONTAINING PROTEIN-RELATED"/>
    <property type="match status" value="1"/>
</dbReference>
<dbReference type="EMBL" id="VYYT01000112">
    <property type="protein sequence ID" value="KAK2769325.1"/>
    <property type="molecule type" value="Genomic_DNA"/>
</dbReference>
<evidence type="ECO:0000313" key="4">
    <source>
        <dbReference type="EMBL" id="KAK2769325.1"/>
    </source>
</evidence>
<feature type="repeat" description="ANK" evidence="3">
    <location>
        <begin position="311"/>
        <end position="343"/>
    </location>
</feature>
<dbReference type="InterPro" id="IPR002110">
    <property type="entry name" value="Ankyrin_rpt"/>
</dbReference>
<dbReference type="Pfam" id="PF12796">
    <property type="entry name" value="Ank_2"/>
    <property type="match status" value="3"/>
</dbReference>
<feature type="repeat" description="ANK" evidence="3">
    <location>
        <begin position="245"/>
        <end position="271"/>
    </location>
</feature>
<keyword evidence="2 3" id="KW-0040">ANK repeat</keyword>
<gene>
    <name evidence="4" type="ORF">CKAH01_00932</name>
</gene>
<evidence type="ECO:0000256" key="3">
    <source>
        <dbReference type="PROSITE-ProRule" id="PRU00023"/>
    </source>
</evidence>
<dbReference type="SMART" id="SM00248">
    <property type="entry name" value="ANK"/>
    <property type="match status" value="10"/>
</dbReference>
<feature type="repeat" description="ANK" evidence="3">
    <location>
        <begin position="212"/>
        <end position="244"/>
    </location>
</feature>
<accession>A0AAD9YMA0</accession>